<protein>
    <submittedName>
        <fullName evidence="2">Uncharacterized protein</fullName>
    </submittedName>
</protein>
<dbReference type="OrthoDB" id="3222453at2759"/>
<feature type="compositionally biased region" description="Low complexity" evidence="1">
    <location>
        <begin position="14"/>
        <end position="24"/>
    </location>
</feature>
<evidence type="ECO:0000313" key="2">
    <source>
        <dbReference type="EMBL" id="KJA24174.1"/>
    </source>
</evidence>
<gene>
    <name evidence="2" type="ORF">HYPSUDRAFT_535619</name>
</gene>
<proteinExistence type="predicted"/>
<sequence>MVSDGASYFPEGASVDSTSTVDDSPSLHDAKRRARISQNINQVYAFPRLLTVQHCHGRAESYCRSLLLERHGFPLYHPTVALKKGSIYLEKGISIGDVGFIWPGGSFRFFFNIFLPVDDPIHAGYTPTEFKPIEPPLDSEVNFIPDYFKPGTIIASEGIKVVKHSTEPLDASFYSKKREGGILILPRGASRQDMTTTDRLHEYVQRNAPHWYQVINHYSDCTLHPNGSLVIVTGCDKAADYANSSFSNTEKRHHGISLRYTWKPNYDPPWTQYEHADVHWFQPYKDDVISASPNQCVFVRTLRVSLSSLSWAKALPVISPTSRFVSLIVKERSLLQRCRDIIAVWHKTRYREKELLAKIHLDEKYYFEPNVIIAQIMLGQFPNANTSLVDDSVWCSRAQGGLGTASNIFALVNKVLDTCDVVENHGRVTLTPKAVSPHNPTLLNRFLHCRNYHRQKKIRRVDIAYVCESYKVA</sequence>
<reference evidence="3" key="1">
    <citation type="submission" date="2014-04" db="EMBL/GenBank/DDBJ databases">
        <title>Evolutionary Origins and Diversification of the Mycorrhizal Mutualists.</title>
        <authorList>
            <consortium name="DOE Joint Genome Institute"/>
            <consortium name="Mycorrhizal Genomics Consortium"/>
            <person name="Kohler A."/>
            <person name="Kuo A."/>
            <person name="Nagy L.G."/>
            <person name="Floudas D."/>
            <person name="Copeland A."/>
            <person name="Barry K.W."/>
            <person name="Cichocki N."/>
            <person name="Veneault-Fourrey C."/>
            <person name="LaButti K."/>
            <person name="Lindquist E.A."/>
            <person name="Lipzen A."/>
            <person name="Lundell T."/>
            <person name="Morin E."/>
            <person name="Murat C."/>
            <person name="Riley R."/>
            <person name="Ohm R."/>
            <person name="Sun H."/>
            <person name="Tunlid A."/>
            <person name="Henrissat B."/>
            <person name="Grigoriev I.V."/>
            <person name="Hibbett D.S."/>
            <person name="Martin F."/>
        </authorList>
    </citation>
    <scope>NUCLEOTIDE SEQUENCE [LARGE SCALE GENOMIC DNA]</scope>
    <source>
        <strain evidence="3">FD-334 SS-4</strain>
    </source>
</reference>
<keyword evidence="3" id="KW-1185">Reference proteome</keyword>
<evidence type="ECO:0000256" key="1">
    <source>
        <dbReference type="SAM" id="MobiDB-lite"/>
    </source>
</evidence>
<feature type="region of interest" description="Disordered" evidence="1">
    <location>
        <begin position="1"/>
        <end position="28"/>
    </location>
</feature>
<organism evidence="2 3">
    <name type="scientific">Hypholoma sublateritium (strain FD-334 SS-4)</name>
    <dbReference type="NCBI Taxonomy" id="945553"/>
    <lineage>
        <taxon>Eukaryota</taxon>
        <taxon>Fungi</taxon>
        <taxon>Dikarya</taxon>
        <taxon>Basidiomycota</taxon>
        <taxon>Agaricomycotina</taxon>
        <taxon>Agaricomycetes</taxon>
        <taxon>Agaricomycetidae</taxon>
        <taxon>Agaricales</taxon>
        <taxon>Agaricineae</taxon>
        <taxon>Strophariaceae</taxon>
        <taxon>Hypholoma</taxon>
    </lineage>
</organism>
<accession>A0A0D2NZU8</accession>
<name>A0A0D2NZU8_HYPSF</name>
<evidence type="ECO:0000313" key="3">
    <source>
        <dbReference type="Proteomes" id="UP000054270"/>
    </source>
</evidence>
<dbReference type="AlphaFoldDB" id="A0A0D2NZU8"/>
<dbReference type="Proteomes" id="UP000054270">
    <property type="component" value="Unassembled WGS sequence"/>
</dbReference>
<dbReference type="EMBL" id="KN817538">
    <property type="protein sequence ID" value="KJA24174.1"/>
    <property type="molecule type" value="Genomic_DNA"/>
</dbReference>